<dbReference type="AlphaFoldDB" id="G5SLK7"/>
<dbReference type="InterPro" id="IPR027417">
    <property type="entry name" value="P-loop_NTPase"/>
</dbReference>
<dbReference type="GO" id="GO:0098796">
    <property type="term" value="C:membrane protein complex"/>
    <property type="evidence" value="ECO:0007669"/>
    <property type="project" value="UniProtKB-ARBA"/>
</dbReference>
<dbReference type="Proteomes" id="UP000003598">
    <property type="component" value="Unassembled WGS sequence"/>
</dbReference>
<dbReference type="HOGENOM" id="CLU_000604_1_22_10"/>
<dbReference type="STRING" id="762968.HMPREF9441_00226"/>
<dbReference type="GO" id="GO:0016887">
    <property type="term" value="F:ATP hydrolysis activity"/>
    <property type="evidence" value="ECO:0007669"/>
    <property type="project" value="InterPro"/>
</dbReference>
<dbReference type="SMART" id="SM00382">
    <property type="entry name" value="AAA"/>
    <property type="match status" value="1"/>
</dbReference>
<evidence type="ECO:0000313" key="8">
    <source>
        <dbReference type="Proteomes" id="UP000003598"/>
    </source>
</evidence>
<dbReference type="EMBL" id="AFFY01000003">
    <property type="protein sequence ID" value="EHH01773.1"/>
    <property type="molecule type" value="Genomic_DNA"/>
</dbReference>
<keyword evidence="4" id="KW-1278">Translocase</keyword>
<dbReference type="SUPFAM" id="SSF52540">
    <property type="entry name" value="P-loop containing nucleoside triphosphate hydrolases"/>
    <property type="match status" value="1"/>
</dbReference>
<dbReference type="CDD" id="cd03255">
    <property type="entry name" value="ABC_MJ0796_LolCDE_FtsE"/>
    <property type="match status" value="1"/>
</dbReference>
<evidence type="ECO:0000256" key="4">
    <source>
        <dbReference type="ARBA" id="ARBA00022967"/>
    </source>
</evidence>
<dbReference type="PROSITE" id="PS00211">
    <property type="entry name" value="ABC_TRANSPORTER_1"/>
    <property type="match status" value="1"/>
</dbReference>
<gene>
    <name evidence="7" type="ORF">HMPREF9441_00226</name>
</gene>
<reference evidence="7 8" key="1">
    <citation type="submission" date="2011-03" db="EMBL/GenBank/DDBJ databases">
        <authorList>
            <person name="Weinstock G."/>
            <person name="Sodergren E."/>
            <person name="Clifton S."/>
            <person name="Fulton L."/>
            <person name="Fulton B."/>
            <person name="Courtney L."/>
            <person name="Fronick C."/>
            <person name="Harrison M."/>
            <person name="Strong C."/>
            <person name="Farmer C."/>
            <person name="Delahaunty K."/>
            <person name="Markovic C."/>
            <person name="Hall O."/>
            <person name="Minx P."/>
            <person name="Tomlinson C."/>
            <person name="Mitreva M."/>
            <person name="Hou S."/>
            <person name="Chen J."/>
            <person name="Wollam A."/>
            <person name="Pepin K.H."/>
            <person name="Johnson M."/>
            <person name="Bhonagiri V."/>
            <person name="Zhang X."/>
            <person name="Suruliraj S."/>
            <person name="Warren W."/>
            <person name="Chinwalla A."/>
            <person name="Mardis E.R."/>
            <person name="Wilson R.K."/>
        </authorList>
    </citation>
    <scope>NUCLEOTIDE SEQUENCE [LARGE SCALE GENOMIC DNA]</scope>
    <source>
        <strain evidence="7 8">YIT 11840</strain>
    </source>
</reference>
<dbReference type="InterPro" id="IPR017911">
    <property type="entry name" value="MacB-like_ATP-bd"/>
</dbReference>
<accession>G5SLK7</accession>
<comment type="caution">
    <text evidence="7">The sequence shown here is derived from an EMBL/GenBank/DDBJ whole genome shotgun (WGS) entry which is preliminary data.</text>
</comment>
<keyword evidence="2" id="KW-0547">Nucleotide-binding</keyword>
<organism evidence="7 8">
    <name type="scientific">Paraprevotella clara YIT 11840</name>
    <dbReference type="NCBI Taxonomy" id="762968"/>
    <lineage>
        <taxon>Bacteria</taxon>
        <taxon>Pseudomonadati</taxon>
        <taxon>Bacteroidota</taxon>
        <taxon>Bacteroidia</taxon>
        <taxon>Bacteroidales</taxon>
        <taxon>Prevotellaceae</taxon>
        <taxon>Paraprevotella</taxon>
    </lineage>
</organism>
<keyword evidence="8" id="KW-1185">Reference proteome</keyword>
<dbReference type="Pfam" id="PF00005">
    <property type="entry name" value="ABC_tran"/>
    <property type="match status" value="1"/>
</dbReference>
<dbReference type="FunFam" id="3.40.50.300:FF:000032">
    <property type="entry name" value="Export ABC transporter ATP-binding protein"/>
    <property type="match status" value="1"/>
</dbReference>
<evidence type="ECO:0000256" key="2">
    <source>
        <dbReference type="ARBA" id="ARBA00022741"/>
    </source>
</evidence>
<feature type="domain" description="ABC transporter" evidence="6">
    <location>
        <begin position="2"/>
        <end position="227"/>
    </location>
</feature>
<dbReference type="PROSITE" id="PS50893">
    <property type="entry name" value="ABC_TRANSPORTER_2"/>
    <property type="match status" value="1"/>
</dbReference>
<dbReference type="eggNOG" id="COG1136">
    <property type="taxonomic scope" value="Bacteria"/>
</dbReference>
<dbReference type="GeneID" id="93556016"/>
<evidence type="ECO:0000256" key="3">
    <source>
        <dbReference type="ARBA" id="ARBA00022840"/>
    </source>
</evidence>
<evidence type="ECO:0000256" key="5">
    <source>
        <dbReference type="ARBA" id="ARBA00038388"/>
    </source>
</evidence>
<proteinExistence type="inferred from homology"/>
<dbReference type="PATRIC" id="fig|762968.3.peg.203"/>
<dbReference type="InterPro" id="IPR017871">
    <property type="entry name" value="ABC_transporter-like_CS"/>
</dbReference>
<protein>
    <submittedName>
        <fullName evidence="7">ABC transporter, ATP-binding protein</fullName>
    </submittedName>
</protein>
<dbReference type="OrthoDB" id="9802264at2"/>
<dbReference type="Gene3D" id="3.40.50.300">
    <property type="entry name" value="P-loop containing nucleotide triphosphate hydrolases"/>
    <property type="match status" value="1"/>
</dbReference>
<comment type="similarity">
    <text evidence="5">Belongs to the ABC transporter superfamily. Macrolide exporter (TC 3.A.1.122) family.</text>
</comment>
<evidence type="ECO:0000313" key="7">
    <source>
        <dbReference type="EMBL" id="EHH01773.1"/>
    </source>
</evidence>
<dbReference type="PANTHER" id="PTHR42798:SF6">
    <property type="entry name" value="CELL DIVISION ATP-BINDING PROTEIN FTSE"/>
    <property type="match status" value="1"/>
</dbReference>
<dbReference type="GO" id="GO:0005524">
    <property type="term" value="F:ATP binding"/>
    <property type="evidence" value="ECO:0007669"/>
    <property type="project" value="UniProtKB-KW"/>
</dbReference>
<evidence type="ECO:0000259" key="6">
    <source>
        <dbReference type="PROSITE" id="PS50893"/>
    </source>
</evidence>
<dbReference type="RefSeq" id="WP_008616997.1">
    <property type="nucleotide sequence ID" value="NZ_JH376579.1"/>
</dbReference>
<sequence length="229" mass="25263">MIELENIYKVFSTDEIETFALNGVSLNVKKGDFMSIMGASGCGKSTLLNIIGHLDNPTKGTIRIEGTDTGNMTDKELSRLRNEKFGFIFQSFHLIPSLNILQNVELPMLYSRENLSSKEVRERAVSIIEKVGLVSRMKHFPSQLSGGQCQRAAIARAMMAHPHVLLADEPTGNLDSRMGHEIMDLLLELNAEGMTVVMVTHDAKLAAEASVRVMMNDGEITDVINGTKQ</sequence>
<name>G5SLK7_9BACT</name>
<keyword evidence="3 7" id="KW-0067">ATP-binding</keyword>
<dbReference type="GO" id="GO:0022857">
    <property type="term" value="F:transmembrane transporter activity"/>
    <property type="evidence" value="ECO:0007669"/>
    <property type="project" value="UniProtKB-ARBA"/>
</dbReference>
<evidence type="ECO:0000256" key="1">
    <source>
        <dbReference type="ARBA" id="ARBA00022448"/>
    </source>
</evidence>
<dbReference type="InterPro" id="IPR003439">
    <property type="entry name" value="ABC_transporter-like_ATP-bd"/>
</dbReference>
<dbReference type="InterPro" id="IPR003593">
    <property type="entry name" value="AAA+_ATPase"/>
</dbReference>
<keyword evidence="1" id="KW-0813">Transport</keyword>
<dbReference type="PANTHER" id="PTHR42798">
    <property type="entry name" value="LIPOPROTEIN-RELEASING SYSTEM ATP-BINDING PROTEIN LOLD"/>
    <property type="match status" value="1"/>
</dbReference>